<proteinExistence type="predicted"/>
<dbReference type="InterPro" id="IPR025641">
    <property type="entry name" value="DUF4340"/>
</dbReference>
<comment type="caution">
    <text evidence="2">The sequence shown here is derived from an EMBL/GenBank/DDBJ whole genome shotgun (WGS) entry which is preliminary data.</text>
</comment>
<sequence>MKKPTFLGGLALAALLVFTAVILNDRHPGAVDNGTLLLPQLGDALNDISRVRIQGQADDQVTLQRVEAGWQVGERSYPADVGKIRELLINLSEATVLEEKTRNPALYERLGVQDYGTGEADNKQILIWAGDDQIAGLVLGKTASQPRGSYVRLIAGEASALADRVLVASADPTQWLAKALINVPPDDVTRVDVAPAESPDYSLRREDDSWSLDALSDGEQAKGANLARVGRVLQNLRLEDVLPPDATLPTAGWTQARYTLADGSVVTVEAVEQDGRKLARLTIEAGDDADEALRKAAERVAGRVFEIQGYKFNDVTLKRELLIETDDDA</sequence>
<dbReference type="EMBL" id="QEQK01000005">
    <property type="protein sequence ID" value="PWN56415.1"/>
    <property type="molecule type" value="Genomic_DNA"/>
</dbReference>
<organism evidence="2 3">
    <name type="scientific">Abyssibacter profundi</name>
    <dbReference type="NCBI Taxonomy" id="2182787"/>
    <lineage>
        <taxon>Bacteria</taxon>
        <taxon>Pseudomonadati</taxon>
        <taxon>Pseudomonadota</taxon>
        <taxon>Gammaproteobacteria</taxon>
        <taxon>Chromatiales</taxon>
        <taxon>Oceanococcaceae</taxon>
        <taxon>Abyssibacter</taxon>
    </lineage>
</organism>
<reference evidence="2 3" key="1">
    <citation type="submission" date="2018-05" db="EMBL/GenBank/DDBJ databases">
        <title>Abyssibacter profundi OUC007T gen. nov., sp. nov, a marine bacterium isolated from seawater of the Mariana Trench.</title>
        <authorList>
            <person name="Zhou S."/>
        </authorList>
    </citation>
    <scope>NUCLEOTIDE SEQUENCE [LARGE SCALE GENOMIC DNA]</scope>
    <source>
        <strain evidence="2 3">OUC007</strain>
    </source>
</reference>
<gene>
    <name evidence="2" type="ORF">DEH80_06140</name>
</gene>
<keyword evidence="3" id="KW-1185">Reference proteome</keyword>
<dbReference type="OrthoDB" id="7008377at2"/>
<accession>A0A363ULX0</accession>
<name>A0A363ULX0_9GAMM</name>
<feature type="domain" description="DUF4340" evidence="1">
    <location>
        <begin position="73"/>
        <end position="249"/>
    </location>
</feature>
<dbReference type="Proteomes" id="UP000251800">
    <property type="component" value="Unassembled WGS sequence"/>
</dbReference>
<evidence type="ECO:0000313" key="2">
    <source>
        <dbReference type="EMBL" id="PWN56415.1"/>
    </source>
</evidence>
<dbReference type="Pfam" id="PF14238">
    <property type="entry name" value="DUF4340"/>
    <property type="match status" value="1"/>
</dbReference>
<dbReference type="AlphaFoldDB" id="A0A363ULX0"/>
<dbReference type="RefSeq" id="WP_109719609.1">
    <property type="nucleotide sequence ID" value="NZ_QEQK01000005.1"/>
</dbReference>
<evidence type="ECO:0000313" key="3">
    <source>
        <dbReference type="Proteomes" id="UP000251800"/>
    </source>
</evidence>
<evidence type="ECO:0000259" key="1">
    <source>
        <dbReference type="Pfam" id="PF14238"/>
    </source>
</evidence>
<protein>
    <recommendedName>
        <fullName evidence="1">DUF4340 domain-containing protein</fullName>
    </recommendedName>
</protein>